<gene>
    <name evidence="1" type="ORF">H8S77_15640</name>
</gene>
<protein>
    <submittedName>
        <fullName evidence="1">Uncharacterized protein</fullName>
    </submittedName>
</protein>
<organism evidence="1 2">
    <name type="scientific">Parabacteroides segnis</name>
    <dbReference type="NCBI Taxonomy" id="2763058"/>
    <lineage>
        <taxon>Bacteria</taxon>
        <taxon>Pseudomonadati</taxon>
        <taxon>Bacteroidota</taxon>
        <taxon>Bacteroidia</taxon>
        <taxon>Bacteroidales</taxon>
        <taxon>Tannerellaceae</taxon>
        <taxon>Parabacteroides</taxon>
    </lineage>
</organism>
<accession>A0ABR7E3K0</accession>
<evidence type="ECO:0000313" key="2">
    <source>
        <dbReference type="Proteomes" id="UP000644010"/>
    </source>
</evidence>
<proteinExistence type="predicted"/>
<keyword evidence="2" id="KW-1185">Reference proteome</keyword>
<evidence type="ECO:0000313" key="1">
    <source>
        <dbReference type="EMBL" id="MBC5644311.1"/>
    </source>
</evidence>
<sequence length="109" mass="12058">MMVDLQKNLIGKGSNIEKTELSTVSFNEASLVPQALFCRWFQPTVLNTGGKASSSVGFIPFHYTYQEKGLKPTEESGKTGRFIYPSVETDGKREPAAWGKAPLKKIAQF</sequence>
<name>A0ABR7E3K0_9BACT</name>
<dbReference type="Proteomes" id="UP000644010">
    <property type="component" value="Unassembled WGS sequence"/>
</dbReference>
<reference evidence="1 2" key="1">
    <citation type="submission" date="2020-08" db="EMBL/GenBank/DDBJ databases">
        <title>Genome public.</title>
        <authorList>
            <person name="Liu C."/>
            <person name="Sun Q."/>
        </authorList>
    </citation>
    <scope>NUCLEOTIDE SEQUENCE [LARGE SCALE GENOMIC DNA]</scope>
    <source>
        <strain evidence="1 2">BX2</strain>
    </source>
</reference>
<comment type="caution">
    <text evidence="1">The sequence shown here is derived from an EMBL/GenBank/DDBJ whole genome shotgun (WGS) entry which is preliminary data.</text>
</comment>
<dbReference type="RefSeq" id="WP_186960208.1">
    <property type="nucleotide sequence ID" value="NZ_JACOOI010000017.1"/>
</dbReference>
<dbReference type="EMBL" id="JACOOI010000017">
    <property type="protein sequence ID" value="MBC5644311.1"/>
    <property type="molecule type" value="Genomic_DNA"/>
</dbReference>